<evidence type="ECO:0000256" key="1">
    <source>
        <dbReference type="SAM" id="MobiDB-lite"/>
    </source>
</evidence>
<keyword evidence="3" id="KW-1185">Reference proteome</keyword>
<feature type="region of interest" description="Disordered" evidence="1">
    <location>
        <begin position="68"/>
        <end position="140"/>
    </location>
</feature>
<dbReference type="AlphaFoldDB" id="A0AAU9NB67"/>
<proteinExistence type="predicted"/>
<gene>
    <name evidence="2" type="ORF">LVIROSA_LOCUS22092</name>
</gene>
<reference evidence="2 3" key="1">
    <citation type="submission" date="2022-01" db="EMBL/GenBank/DDBJ databases">
        <authorList>
            <person name="Xiong W."/>
            <person name="Schranz E."/>
        </authorList>
    </citation>
    <scope>NUCLEOTIDE SEQUENCE [LARGE SCALE GENOMIC DNA]</scope>
</reference>
<comment type="caution">
    <text evidence="2">The sequence shown here is derived from an EMBL/GenBank/DDBJ whole genome shotgun (WGS) entry which is preliminary data.</text>
</comment>
<evidence type="ECO:0000313" key="3">
    <source>
        <dbReference type="Proteomes" id="UP001157418"/>
    </source>
</evidence>
<organism evidence="2 3">
    <name type="scientific">Lactuca virosa</name>
    <dbReference type="NCBI Taxonomy" id="75947"/>
    <lineage>
        <taxon>Eukaryota</taxon>
        <taxon>Viridiplantae</taxon>
        <taxon>Streptophyta</taxon>
        <taxon>Embryophyta</taxon>
        <taxon>Tracheophyta</taxon>
        <taxon>Spermatophyta</taxon>
        <taxon>Magnoliopsida</taxon>
        <taxon>eudicotyledons</taxon>
        <taxon>Gunneridae</taxon>
        <taxon>Pentapetalae</taxon>
        <taxon>asterids</taxon>
        <taxon>campanulids</taxon>
        <taxon>Asterales</taxon>
        <taxon>Asteraceae</taxon>
        <taxon>Cichorioideae</taxon>
        <taxon>Cichorieae</taxon>
        <taxon>Lactucinae</taxon>
        <taxon>Lactuca</taxon>
    </lineage>
</organism>
<evidence type="ECO:0008006" key="4">
    <source>
        <dbReference type="Google" id="ProtNLM"/>
    </source>
</evidence>
<feature type="compositionally biased region" description="Polar residues" evidence="1">
    <location>
        <begin position="71"/>
        <end position="83"/>
    </location>
</feature>
<evidence type="ECO:0000313" key="2">
    <source>
        <dbReference type="EMBL" id="CAH1435671.1"/>
    </source>
</evidence>
<accession>A0AAU9NB67</accession>
<dbReference type="EMBL" id="CAKMRJ010004445">
    <property type="protein sequence ID" value="CAH1435671.1"/>
    <property type="molecule type" value="Genomic_DNA"/>
</dbReference>
<sequence>MTVGSTSIGPVTRSRSRGVTNLVLELLVMSTQHEELMKKLEAFMVQQTQSTLELKGAVEALQAKHAALEDSLSQSQNKVNKQGSEASEEEEEMDQQFEDSSELGRGRGKGIGTGNAPGGKMTSSSTVLGRGRGSFGSNPLGTGWGVGMGSDFWRNAEPQSFKHRWDFHKAEGSGHNRHIEQEQVHKSWDDFDEGGYRGDRVPRFAKMEFPVYEGKGDPLEWLQKCEDFFEEQQTPSDAWVRQATFALQGRASGWYRNLRRMKNRLNWVEFSEE</sequence>
<protein>
    <recommendedName>
        <fullName evidence="4">Retrotransposon gag domain-containing protein</fullName>
    </recommendedName>
</protein>
<dbReference type="Proteomes" id="UP001157418">
    <property type="component" value="Unassembled WGS sequence"/>
</dbReference>
<feature type="compositionally biased region" description="Acidic residues" evidence="1">
    <location>
        <begin position="86"/>
        <end position="101"/>
    </location>
</feature>
<name>A0AAU9NB67_9ASTR</name>